<feature type="binding site" evidence="5">
    <location>
        <position position="349"/>
    </location>
    <ligand>
        <name>Ca(2+)</name>
        <dbReference type="ChEBI" id="CHEBI:29108"/>
    </ligand>
</feature>
<dbReference type="Gene3D" id="2.30.120.10">
    <property type="match status" value="1"/>
</dbReference>
<dbReference type="Pfam" id="PF01804">
    <property type="entry name" value="Penicil_amidase"/>
    <property type="match status" value="1"/>
</dbReference>
<evidence type="ECO:0000313" key="6">
    <source>
        <dbReference type="EMBL" id="MEN7550881.1"/>
    </source>
</evidence>
<dbReference type="EMBL" id="JBDKWZ010000017">
    <property type="protein sequence ID" value="MEN7550881.1"/>
    <property type="molecule type" value="Genomic_DNA"/>
</dbReference>
<evidence type="ECO:0000256" key="2">
    <source>
        <dbReference type="ARBA" id="ARBA00022801"/>
    </source>
</evidence>
<evidence type="ECO:0000256" key="1">
    <source>
        <dbReference type="ARBA" id="ARBA00006586"/>
    </source>
</evidence>
<keyword evidence="5" id="KW-0106">Calcium</keyword>
<dbReference type="GO" id="GO:0016811">
    <property type="term" value="F:hydrolase activity, acting on carbon-nitrogen (but not peptide) bonds, in linear amides"/>
    <property type="evidence" value="ECO:0007669"/>
    <property type="project" value="InterPro"/>
</dbReference>
<keyword evidence="2 6" id="KW-0378">Hydrolase</keyword>
<keyword evidence="7" id="KW-1185">Reference proteome</keyword>
<dbReference type="InterPro" id="IPR023343">
    <property type="entry name" value="Penicillin_amidase_dom1"/>
</dbReference>
<name>A0AAW9SJI7_9BACT</name>
<dbReference type="InterPro" id="IPR029055">
    <property type="entry name" value="Ntn_hydrolases_N"/>
</dbReference>
<feature type="active site" description="Nucleophile" evidence="4">
    <location>
        <position position="277"/>
    </location>
</feature>
<dbReference type="Gene3D" id="1.10.439.10">
    <property type="entry name" value="Penicillin Amidohydrolase, domain 1"/>
    <property type="match status" value="1"/>
</dbReference>
<feature type="binding site" evidence="5">
    <location>
        <position position="352"/>
    </location>
    <ligand>
        <name>Ca(2+)</name>
        <dbReference type="ChEBI" id="CHEBI:29108"/>
    </ligand>
</feature>
<dbReference type="InterPro" id="IPR043147">
    <property type="entry name" value="Penicillin_amidase_A-knob"/>
</dbReference>
<comment type="caution">
    <text evidence="6">The sequence shown here is derived from an EMBL/GenBank/DDBJ whole genome shotgun (WGS) entry which is preliminary data.</text>
</comment>
<keyword evidence="5" id="KW-0479">Metal-binding</keyword>
<evidence type="ECO:0000256" key="4">
    <source>
        <dbReference type="PIRSR" id="PIRSR001227-1"/>
    </source>
</evidence>
<dbReference type="Gene3D" id="1.10.1400.10">
    <property type="match status" value="1"/>
</dbReference>
<dbReference type="Gene3D" id="3.60.20.10">
    <property type="entry name" value="Glutamine Phosphoribosylpyrophosphate, subunit 1, domain 1"/>
    <property type="match status" value="1"/>
</dbReference>
<dbReference type="GO" id="GO:0017000">
    <property type="term" value="P:antibiotic biosynthetic process"/>
    <property type="evidence" value="ECO:0007669"/>
    <property type="project" value="InterPro"/>
</dbReference>
<accession>A0AAW9SJI7</accession>
<dbReference type="PANTHER" id="PTHR34218:SF4">
    <property type="entry name" value="ACYL-HOMOSERINE LACTONE ACYLASE QUIP"/>
    <property type="match status" value="1"/>
</dbReference>
<organism evidence="6 7">
    <name type="scientific">Rapidithrix thailandica</name>
    <dbReference type="NCBI Taxonomy" id="413964"/>
    <lineage>
        <taxon>Bacteria</taxon>
        <taxon>Pseudomonadati</taxon>
        <taxon>Bacteroidota</taxon>
        <taxon>Cytophagia</taxon>
        <taxon>Cytophagales</taxon>
        <taxon>Flammeovirgaceae</taxon>
        <taxon>Rapidithrix</taxon>
    </lineage>
</organism>
<reference evidence="6 7" key="1">
    <citation type="submission" date="2024-04" db="EMBL/GenBank/DDBJ databases">
        <title>Novel genus in family Flammeovirgaceae.</title>
        <authorList>
            <person name="Nguyen T.H."/>
            <person name="Vuong T.Q."/>
            <person name="Le H."/>
            <person name="Kim S.-G."/>
        </authorList>
    </citation>
    <scope>NUCLEOTIDE SEQUENCE [LARGE SCALE GENOMIC DNA]</scope>
    <source>
        <strain evidence="6 7">JCM 23209</strain>
    </source>
</reference>
<evidence type="ECO:0000256" key="5">
    <source>
        <dbReference type="PIRSR" id="PIRSR001227-2"/>
    </source>
</evidence>
<dbReference type="InterPro" id="IPR014395">
    <property type="entry name" value="Pen/GL7ACA/AHL_acylase"/>
</dbReference>
<dbReference type="EC" id="3.5.1.-" evidence="6"/>
<keyword evidence="3" id="KW-0865">Zymogen</keyword>
<dbReference type="GO" id="GO:0046872">
    <property type="term" value="F:metal ion binding"/>
    <property type="evidence" value="ECO:0007669"/>
    <property type="project" value="UniProtKB-KW"/>
</dbReference>
<dbReference type="PIRSF" id="PIRSF001227">
    <property type="entry name" value="Pen_acylase"/>
    <property type="match status" value="1"/>
</dbReference>
<dbReference type="CDD" id="cd03747">
    <property type="entry name" value="Ntn_PGA_like"/>
    <property type="match status" value="1"/>
</dbReference>
<comment type="cofactor">
    <cofactor evidence="5">
        <name>Ca(2+)</name>
        <dbReference type="ChEBI" id="CHEBI:29108"/>
    </cofactor>
    <text evidence="5">Binds 1 Ca(2+) ion per dimer.</text>
</comment>
<sequence>MKVLKLIVSAAISVALIAVLNMKMGMAPPLGKFLDPFHGFWQNSETMDIRWKQQLTADGLQAPVKVVYDDVMVPHIFAENDDDLYFAQGYVTAQHRLWQMEFQTHAASGRLSELVGDKALEFDRRQRRRGMVFAAENFIQQLEKSPQLKKVAEAYTRGVNAYIQGLSYEDLPLEYKLLNYQPEEWTLLKCALFLKYMASDLTLFELDLEYTNAMKLFGRKYFDMLYPDTVPGQDPIVNGMAQWNFEPTKVDTVKGAFAIDQFVATEKNAKPHPDNGSNNWAVGGSKTRSGNPILCNDPHLGLNLPSIWYQIQLHSPEGNVYGASLPGVPTVIIGFNEQVAWGVTNAKRDVVDWYKVEFKDDSREEYKLDGEWVKTRKRVEEIKLRGSESYYDTVCYTIWGPVLYDETFEPANGKNGYAFRWIAHDPSEEMHTFYKLNKARNYQDYLDALDHYTCPAQNFVFAATNGDIAMKIQGKFPVKWPEQGKFLMDGTHSVNAWQAYIPSTQNVHHYNPARGFVSSANQYPVDTGYPYYVYDARYEQYRNRRINQVLDSLQQITAEDMMNLQNDNYNLIAAENLPFLLRQVESLEMNEEERKIYEALQQWDFFNEVDVAGAAYFEAWFDELKTLVWDEMQGKSIALVSPSHYTTFQLLKENADFEFFDVLSTPEKENACKVIQMAFQKGVKRILSWKKEQGKEMVKWGDYKGTYLQHLARLEPFNIRNVQNGGNHNIVNATSERHGPSWRMVVELDPKGVKAWGVYPGGQSGNVGSPYYNNLLPYWEQGKYYPLLFMQSVEEKSERIIFDQTLQAK</sequence>
<dbReference type="SUPFAM" id="SSF56235">
    <property type="entry name" value="N-terminal nucleophile aminohydrolases (Ntn hydrolases)"/>
    <property type="match status" value="1"/>
</dbReference>
<gene>
    <name evidence="6" type="ORF">AAG747_23375</name>
</gene>
<dbReference type="RefSeq" id="WP_346823661.1">
    <property type="nucleotide sequence ID" value="NZ_JBDKWZ010000017.1"/>
</dbReference>
<dbReference type="PANTHER" id="PTHR34218">
    <property type="entry name" value="PEPTIDASE S45 PENICILLIN AMIDASE"/>
    <property type="match status" value="1"/>
</dbReference>
<feature type="binding site" evidence="5">
    <location>
        <position position="351"/>
    </location>
    <ligand>
        <name>Ca(2+)</name>
        <dbReference type="ChEBI" id="CHEBI:29108"/>
    </ligand>
</feature>
<dbReference type="InterPro" id="IPR043146">
    <property type="entry name" value="Penicillin_amidase_N_B-knob"/>
</dbReference>
<comment type="similarity">
    <text evidence="1">Belongs to the peptidase S45 family.</text>
</comment>
<protein>
    <submittedName>
        <fullName evidence="6">Penicillin acylase family protein</fullName>
        <ecNumber evidence="6">3.5.1.-</ecNumber>
    </submittedName>
</protein>
<dbReference type="Proteomes" id="UP001403385">
    <property type="component" value="Unassembled WGS sequence"/>
</dbReference>
<evidence type="ECO:0000256" key="3">
    <source>
        <dbReference type="ARBA" id="ARBA00023145"/>
    </source>
</evidence>
<evidence type="ECO:0000313" key="7">
    <source>
        <dbReference type="Proteomes" id="UP001403385"/>
    </source>
</evidence>
<proteinExistence type="inferred from homology"/>
<dbReference type="AlphaFoldDB" id="A0AAW9SJI7"/>
<dbReference type="InterPro" id="IPR002692">
    <property type="entry name" value="S45"/>
</dbReference>